<dbReference type="Proteomes" id="UP000316778">
    <property type="component" value="Unassembled WGS sequence"/>
</dbReference>
<gene>
    <name evidence="2" type="ORF">LX66_5196</name>
</gene>
<keyword evidence="3" id="KW-1185">Reference proteome</keyword>
<name>A0A562SMV6_CHIJA</name>
<dbReference type="OrthoDB" id="196738at2"/>
<feature type="domain" description="Haem-binding" evidence="1">
    <location>
        <begin position="12"/>
        <end position="148"/>
    </location>
</feature>
<dbReference type="InterPro" id="IPR025992">
    <property type="entry name" value="Haem-bd"/>
</dbReference>
<dbReference type="EMBL" id="VLLG01000006">
    <property type="protein sequence ID" value="TWI82621.1"/>
    <property type="molecule type" value="Genomic_DNA"/>
</dbReference>
<organism evidence="2 3">
    <name type="scientific">Chitinophaga japonensis</name>
    <name type="common">Flexibacter japonensis</name>
    <dbReference type="NCBI Taxonomy" id="104662"/>
    <lineage>
        <taxon>Bacteria</taxon>
        <taxon>Pseudomonadati</taxon>
        <taxon>Bacteroidota</taxon>
        <taxon>Chitinophagia</taxon>
        <taxon>Chitinophagales</taxon>
        <taxon>Chitinophagaceae</taxon>
        <taxon>Chitinophaga</taxon>
    </lineage>
</organism>
<comment type="caution">
    <text evidence="2">The sequence shown here is derived from an EMBL/GenBank/DDBJ whole genome shotgun (WGS) entry which is preliminary data.</text>
</comment>
<evidence type="ECO:0000313" key="3">
    <source>
        <dbReference type="Proteomes" id="UP000316778"/>
    </source>
</evidence>
<dbReference type="Pfam" id="PF14376">
    <property type="entry name" value="Haem_bd"/>
    <property type="match status" value="1"/>
</dbReference>
<dbReference type="SMART" id="SM01235">
    <property type="entry name" value="Haem_bd"/>
    <property type="match status" value="1"/>
</dbReference>
<reference evidence="2 3" key="1">
    <citation type="journal article" date="2013" name="Stand. Genomic Sci.">
        <title>Genomic Encyclopedia of Type Strains, Phase I: The one thousand microbial genomes (KMG-I) project.</title>
        <authorList>
            <person name="Kyrpides N.C."/>
            <person name="Woyke T."/>
            <person name="Eisen J.A."/>
            <person name="Garrity G."/>
            <person name="Lilburn T.G."/>
            <person name="Beck B.J."/>
            <person name="Whitman W.B."/>
            <person name="Hugenholtz P."/>
            <person name="Klenk H.P."/>
        </authorList>
    </citation>
    <scope>NUCLEOTIDE SEQUENCE [LARGE SCALE GENOMIC DNA]</scope>
    <source>
        <strain evidence="2 3">DSM 13484</strain>
    </source>
</reference>
<evidence type="ECO:0000313" key="2">
    <source>
        <dbReference type="EMBL" id="TWI82621.1"/>
    </source>
</evidence>
<proteinExistence type="predicted"/>
<sequence>MRKSRIVFLSLLIIFALIQFIRPSKNQSSSQGFPDDIARLYPMPPDVQTILKTACYDCHSNNTRYPWYMNIQPAGWFMAGHIRDGKKELNFNEYGAYSSKRQRSKLKGMREQIMEGEMPLNSYSLMHADARLTADQKELVTKWIDTTLTSIEDRNKN</sequence>
<accession>A0A562SMV6</accession>
<dbReference type="RefSeq" id="WP_145718855.1">
    <property type="nucleotide sequence ID" value="NZ_BAAAFY010000006.1"/>
</dbReference>
<protein>
    <submittedName>
        <fullName evidence="2">Heme-binding protein</fullName>
    </submittedName>
</protein>
<dbReference type="AlphaFoldDB" id="A0A562SMV6"/>
<evidence type="ECO:0000259" key="1">
    <source>
        <dbReference type="SMART" id="SM01235"/>
    </source>
</evidence>